<dbReference type="Proteomes" id="UP001239795">
    <property type="component" value="Unassembled WGS sequence"/>
</dbReference>
<evidence type="ECO:0000256" key="1">
    <source>
        <dbReference type="SAM" id="MobiDB-lite"/>
    </source>
</evidence>
<organism evidence="3 4">
    <name type="scientific">Colletotrichum melonis</name>
    <dbReference type="NCBI Taxonomy" id="1209925"/>
    <lineage>
        <taxon>Eukaryota</taxon>
        <taxon>Fungi</taxon>
        <taxon>Dikarya</taxon>
        <taxon>Ascomycota</taxon>
        <taxon>Pezizomycotina</taxon>
        <taxon>Sordariomycetes</taxon>
        <taxon>Hypocreomycetidae</taxon>
        <taxon>Glomerellales</taxon>
        <taxon>Glomerellaceae</taxon>
        <taxon>Colletotrichum</taxon>
        <taxon>Colletotrichum acutatum species complex</taxon>
    </lineage>
</organism>
<dbReference type="EMBL" id="MLGG01000001">
    <property type="protein sequence ID" value="KAK1469615.1"/>
    <property type="molecule type" value="Genomic_DNA"/>
</dbReference>
<comment type="caution">
    <text evidence="3">The sequence shown here is derived from an EMBL/GenBank/DDBJ whole genome shotgun (WGS) entry which is preliminary data.</text>
</comment>
<evidence type="ECO:0000313" key="4">
    <source>
        <dbReference type="Proteomes" id="UP001239795"/>
    </source>
</evidence>
<feature type="chain" id="PRO_5042541690" evidence="2">
    <location>
        <begin position="20"/>
        <end position="133"/>
    </location>
</feature>
<proteinExistence type="predicted"/>
<feature type="compositionally biased region" description="Basic and acidic residues" evidence="1">
    <location>
        <begin position="115"/>
        <end position="133"/>
    </location>
</feature>
<feature type="region of interest" description="Disordered" evidence="1">
    <location>
        <begin position="109"/>
        <end position="133"/>
    </location>
</feature>
<keyword evidence="4" id="KW-1185">Reference proteome</keyword>
<protein>
    <submittedName>
        <fullName evidence="3">Uncharacterized protein</fullName>
    </submittedName>
</protein>
<evidence type="ECO:0000313" key="3">
    <source>
        <dbReference type="EMBL" id="KAK1469615.1"/>
    </source>
</evidence>
<gene>
    <name evidence="3" type="ORF">CMEL01_01382</name>
</gene>
<feature type="signal peptide" evidence="2">
    <location>
        <begin position="1"/>
        <end position="19"/>
    </location>
</feature>
<keyword evidence="2" id="KW-0732">Signal</keyword>
<accession>A0AAI9V3J5</accession>
<evidence type="ECO:0000256" key="2">
    <source>
        <dbReference type="SAM" id="SignalP"/>
    </source>
</evidence>
<sequence length="133" mass="15439">MCATGVVIFLASVGSETLAARCGGNVRGWPKSQDEISSLTKTHDASIISFQHNHLERDIRSWSQSRRLVMDRFREMRVRRDMHEGEMDLQGPKFWWWEIVMGQPGDWPKLSIKRPMKDGERDRAPSCPEVHFK</sequence>
<reference evidence="3 4" key="1">
    <citation type="submission" date="2016-10" db="EMBL/GenBank/DDBJ databases">
        <title>The genome sequence of Colletotrichum fioriniae PJ7.</title>
        <authorList>
            <person name="Baroncelli R."/>
        </authorList>
    </citation>
    <scope>NUCLEOTIDE SEQUENCE [LARGE SCALE GENOMIC DNA]</scope>
    <source>
        <strain evidence="3">Col 31</strain>
    </source>
</reference>
<dbReference type="AlphaFoldDB" id="A0AAI9V3J5"/>
<name>A0AAI9V3J5_9PEZI</name>